<keyword evidence="3" id="KW-1185">Reference proteome</keyword>
<proteinExistence type="predicted"/>
<accession>A0A367KQI5</accession>
<protein>
    <submittedName>
        <fullName evidence="2">Uncharacterized protein</fullName>
    </submittedName>
</protein>
<sequence length="116" mass="13249">MSSLLTPVNSLKETFHKKRKSWIEKEEDVVTHPYDTESSPSLSDSSSEEHLLTPPTTPSMMCFSPRELDSGLAYQVKTILGSVMKEVDDELDIEWEEAREDLQKLLKQDTTFTITL</sequence>
<organism evidence="2 3">
    <name type="scientific">Rhizopus stolonifer</name>
    <name type="common">Rhizopus nigricans</name>
    <dbReference type="NCBI Taxonomy" id="4846"/>
    <lineage>
        <taxon>Eukaryota</taxon>
        <taxon>Fungi</taxon>
        <taxon>Fungi incertae sedis</taxon>
        <taxon>Mucoromycota</taxon>
        <taxon>Mucoromycotina</taxon>
        <taxon>Mucoromycetes</taxon>
        <taxon>Mucorales</taxon>
        <taxon>Mucorineae</taxon>
        <taxon>Rhizopodaceae</taxon>
        <taxon>Rhizopus</taxon>
    </lineage>
</organism>
<gene>
    <name evidence="2" type="ORF">CU098_012828</name>
</gene>
<dbReference type="Proteomes" id="UP000253551">
    <property type="component" value="Unassembled WGS sequence"/>
</dbReference>
<dbReference type="AlphaFoldDB" id="A0A367KQI5"/>
<name>A0A367KQI5_RHIST</name>
<dbReference type="OrthoDB" id="2286861at2759"/>
<dbReference type="EMBL" id="PJQM01000676">
    <property type="protein sequence ID" value="RCI04456.1"/>
    <property type="molecule type" value="Genomic_DNA"/>
</dbReference>
<comment type="caution">
    <text evidence="2">The sequence shown here is derived from an EMBL/GenBank/DDBJ whole genome shotgun (WGS) entry which is preliminary data.</text>
</comment>
<reference evidence="2 3" key="1">
    <citation type="journal article" date="2018" name="G3 (Bethesda)">
        <title>Phylogenetic and Phylogenomic Definition of Rhizopus Species.</title>
        <authorList>
            <person name="Gryganskyi A.P."/>
            <person name="Golan J."/>
            <person name="Dolatabadi S."/>
            <person name="Mondo S."/>
            <person name="Robb S."/>
            <person name="Idnurm A."/>
            <person name="Muszewska A."/>
            <person name="Steczkiewicz K."/>
            <person name="Masonjones S."/>
            <person name="Liao H.L."/>
            <person name="Gajdeczka M.T."/>
            <person name="Anike F."/>
            <person name="Vuek A."/>
            <person name="Anishchenko I.M."/>
            <person name="Voigt K."/>
            <person name="de Hoog G.S."/>
            <person name="Smith M.E."/>
            <person name="Heitman J."/>
            <person name="Vilgalys R."/>
            <person name="Stajich J.E."/>
        </authorList>
    </citation>
    <scope>NUCLEOTIDE SEQUENCE [LARGE SCALE GENOMIC DNA]</scope>
    <source>
        <strain evidence="2 3">LSU 92-RS-03</strain>
    </source>
</reference>
<evidence type="ECO:0000313" key="3">
    <source>
        <dbReference type="Proteomes" id="UP000253551"/>
    </source>
</evidence>
<feature type="region of interest" description="Disordered" evidence="1">
    <location>
        <begin position="26"/>
        <end position="60"/>
    </location>
</feature>
<evidence type="ECO:0000313" key="2">
    <source>
        <dbReference type="EMBL" id="RCI04456.1"/>
    </source>
</evidence>
<evidence type="ECO:0000256" key="1">
    <source>
        <dbReference type="SAM" id="MobiDB-lite"/>
    </source>
</evidence>